<dbReference type="PANTHER" id="PTHR30203:SF33">
    <property type="entry name" value="BLR4455 PROTEIN"/>
    <property type="match status" value="1"/>
</dbReference>
<comment type="similarity">
    <text evidence="1 2">Belongs to the outer membrane factor (OMF) (TC 1.B.17) family.</text>
</comment>
<evidence type="ECO:0000256" key="2">
    <source>
        <dbReference type="RuleBase" id="RU362097"/>
    </source>
</evidence>
<dbReference type="Proteomes" id="UP000594195">
    <property type="component" value="Chromosome"/>
</dbReference>
<dbReference type="NCBIfam" id="TIGR01845">
    <property type="entry name" value="outer_NodT"/>
    <property type="match status" value="1"/>
</dbReference>
<organism evidence="3 4">
    <name type="scientific">Kaistella flava</name>
    <name type="common">ex Peng et al. 2021</name>
    <dbReference type="NCBI Taxonomy" id="2038776"/>
    <lineage>
        <taxon>Bacteria</taxon>
        <taxon>Pseudomonadati</taxon>
        <taxon>Bacteroidota</taxon>
        <taxon>Flavobacteriia</taxon>
        <taxon>Flavobacteriales</taxon>
        <taxon>Weeksellaceae</taxon>
        <taxon>Chryseobacterium group</taxon>
        <taxon>Kaistella</taxon>
    </lineage>
</organism>
<dbReference type="EMBL" id="CP040442">
    <property type="protein sequence ID" value="QOW11848.1"/>
    <property type="molecule type" value="Genomic_DNA"/>
</dbReference>
<dbReference type="GO" id="GO:0015562">
    <property type="term" value="F:efflux transmembrane transporter activity"/>
    <property type="evidence" value="ECO:0007669"/>
    <property type="project" value="InterPro"/>
</dbReference>
<protein>
    <submittedName>
        <fullName evidence="3">Efflux transporter outer membrane subunit</fullName>
    </submittedName>
</protein>
<dbReference type="InterPro" id="IPR003423">
    <property type="entry name" value="OMP_efflux"/>
</dbReference>
<dbReference type="Gene3D" id="1.20.1600.10">
    <property type="entry name" value="Outer membrane efflux proteins (OEP)"/>
    <property type="match status" value="1"/>
</dbReference>
<evidence type="ECO:0000313" key="3">
    <source>
        <dbReference type="EMBL" id="QOW11848.1"/>
    </source>
</evidence>
<dbReference type="GO" id="GO:0005886">
    <property type="term" value="C:plasma membrane"/>
    <property type="evidence" value="ECO:0007669"/>
    <property type="project" value="UniProtKB-SubCell"/>
</dbReference>
<keyword evidence="4" id="KW-1185">Reference proteome</keyword>
<sequence length="465" mass="51829">MKNNIFKIVGIILTTALCITNCGISKTYQAPTMEMSELYRDAETTDTTTIANLPYTTLFKDQKLQKLIAEGIANSYDLKVAVARIKQAEANFDQSKLQFLPNVSALAQVTQQGLSATQSRGFTANKQIFQLGGNASWEADIWGKLQSAKRGELALLLQSQAYQRTVQSLLIAHIANNYYNLLAMDKELEITLKTISYLKEDISTNKLLKTANRITEASVAQSEANLYATQVTIPDLKYSIRQTENALSILIARSPGPIDRGTIEEQEFDTVLQTGIPAQLLANRPDVQQAEYQLRYNFEHINNARTYFYPSLTITAQGGWQNTTLKTLFDPASLFYNLIGGLAQPIFNQGLNKQILAIAKAQYEENTANFYSTLLGAGQEVSNALFSYQMAEEKKNSRDEQLLALSKAVDYNRELLNYGYAQTSYLDVLTSQQSYLAAQLNQVSDQLQKLTAVVNLYQSLGGGWK</sequence>
<accession>A0A7M2YC55</accession>
<proteinExistence type="inferred from homology"/>
<evidence type="ECO:0000313" key="4">
    <source>
        <dbReference type="Proteomes" id="UP000594195"/>
    </source>
</evidence>
<name>A0A7M2YC55_9FLAO</name>
<comment type="subcellular location">
    <subcellularLocation>
        <location evidence="2">Cell membrane</location>
        <topology evidence="2">Lipid-anchor</topology>
    </subcellularLocation>
</comment>
<dbReference type="RefSeq" id="WP_193812018.1">
    <property type="nucleotide sequence ID" value="NZ_CP040442.1"/>
</dbReference>
<evidence type="ECO:0000256" key="1">
    <source>
        <dbReference type="ARBA" id="ARBA00007613"/>
    </source>
</evidence>
<keyword evidence="2" id="KW-0564">Palmitate</keyword>
<dbReference type="Gene3D" id="2.20.200.10">
    <property type="entry name" value="Outer membrane efflux proteins (OEP)"/>
    <property type="match status" value="1"/>
</dbReference>
<dbReference type="Pfam" id="PF02321">
    <property type="entry name" value="OEP"/>
    <property type="match status" value="2"/>
</dbReference>
<keyword evidence="2" id="KW-0812">Transmembrane</keyword>
<dbReference type="InterPro" id="IPR010131">
    <property type="entry name" value="MdtP/NodT-like"/>
</dbReference>
<reference evidence="3 4" key="1">
    <citation type="submission" date="2019-05" db="EMBL/GenBank/DDBJ databases">
        <title>Chryseobacterium sp. isolated from King George Island, maritime Antarctica.</title>
        <authorList>
            <person name="Peng X."/>
        </authorList>
    </citation>
    <scope>NUCLEOTIDE SEQUENCE [LARGE SCALE GENOMIC DNA]</scope>
    <source>
        <strain evidence="3 4">7-3A</strain>
    </source>
</reference>
<dbReference type="KEGG" id="kfa:Q73A0000_16515"/>
<dbReference type="PANTHER" id="PTHR30203">
    <property type="entry name" value="OUTER MEMBRANE CATION EFFLUX PROTEIN"/>
    <property type="match status" value="1"/>
</dbReference>
<keyword evidence="2" id="KW-0449">Lipoprotein</keyword>
<gene>
    <name evidence="3" type="ORF">Q73A0000_16515</name>
</gene>
<dbReference type="AlphaFoldDB" id="A0A7M2YC55"/>
<dbReference type="SUPFAM" id="SSF56954">
    <property type="entry name" value="Outer membrane efflux proteins (OEP)"/>
    <property type="match status" value="1"/>
</dbReference>
<keyword evidence="2" id="KW-0472">Membrane</keyword>
<keyword evidence="2" id="KW-1134">Transmembrane beta strand</keyword>